<dbReference type="EMBL" id="JFHC01000069">
    <property type="protein sequence ID" value="KDR38999.1"/>
    <property type="molecule type" value="Genomic_DNA"/>
</dbReference>
<dbReference type="Pfam" id="PF01402">
    <property type="entry name" value="RHH_1"/>
    <property type="match status" value="1"/>
</dbReference>
<dbReference type="RefSeq" id="WP_035942554.1">
    <property type="nucleotide sequence ID" value="NZ_CADFFX010000045.1"/>
</dbReference>
<comment type="caution">
    <text evidence="2">The sequence shown here is derived from an EMBL/GenBank/DDBJ whole genome shotgun (WGS) entry which is preliminary data.</text>
</comment>
<dbReference type="AlphaFoldDB" id="A0A069PGL9"/>
<feature type="domain" description="Ribbon-helix-helix protein CopG" evidence="1">
    <location>
        <begin position="3"/>
        <end position="41"/>
    </location>
</feature>
<protein>
    <submittedName>
        <fullName evidence="2">CopG family transcriptional regulator</fullName>
    </submittedName>
</protein>
<dbReference type="Proteomes" id="UP000027466">
    <property type="component" value="Unassembled WGS sequence"/>
</dbReference>
<dbReference type="InterPro" id="IPR002145">
    <property type="entry name" value="CopG"/>
</dbReference>
<evidence type="ECO:0000313" key="2">
    <source>
        <dbReference type="EMBL" id="KDR38999.1"/>
    </source>
</evidence>
<evidence type="ECO:0000259" key="1">
    <source>
        <dbReference type="Pfam" id="PF01402"/>
    </source>
</evidence>
<dbReference type="Gene3D" id="1.10.1220.10">
    <property type="entry name" value="Met repressor-like"/>
    <property type="match status" value="1"/>
</dbReference>
<keyword evidence="3" id="KW-1185">Reference proteome</keyword>
<sequence length="72" mass="8204">MSRILIDLPDAQVEELAVLVEAEQRPRAAVIRDAIEAYIAQHKRALGADVFGLWKGKKVDGLEYQQELRSEW</sequence>
<dbReference type="InterPro" id="IPR013321">
    <property type="entry name" value="Arc_rbn_hlx_hlx"/>
</dbReference>
<organism evidence="2 3">
    <name type="scientific">Caballeronia glathei</name>
    <dbReference type="NCBI Taxonomy" id="60547"/>
    <lineage>
        <taxon>Bacteria</taxon>
        <taxon>Pseudomonadati</taxon>
        <taxon>Pseudomonadota</taxon>
        <taxon>Betaproteobacteria</taxon>
        <taxon>Burkholderiales</taxon>
        <taxon>Burkholderiaceae</taxon>
        <taxon>Caballeronia</taxon>
    </lineage>
</organism>
<gene>
    <name evidence="2" type="ORF">BG61_35375</name>
</gene>
<dbReference type="GO" id="GO:0006355">
    <property type="term" value="P:regulation of DNA-templated transcription"/>
    <property type="evidence" value="ECO:0007669"/>
    <property type="project" value="InterPro"/>
</dbReference>
<evidence type="ECO:0000313" key="3">
    <source>
        <dbReference type="Proteomes" id="UP000027466"/>
    </source>
</evidence>
<reference evidence="2 3" key="1">
    <citation type="submission" date="2014-03" db="EMBL/GenBank/DDBJ databases">
        <title>Draft Genome Sequences of Four Burkholderia Strains.</title>
        <authorList>
            <person name="Liu X.Y."/>
            <person name="Li C.X."/>
            <person name="Xu J.H."/>
        </authorList>
    </citation>
    <scope>NUCLEOTIDE SEQUENCE [LARGE SCALE GENOMIC DNA]</scope>
    <source>
        <strain evidence="2 3">DSM 50014</strain>
    </source>
</reference>
<proteinExistence type="predicted"/>
<accession>A0A069PGL9</accession>
<name>A0A069PGL9_9BURK</name>